<reference evidence="2 3" key="1">
    <citation type="journal article" date="2019" name="Nat. Microbiol.">
        <title>Mediterranean grassland soil C-N compound turnover is dependent on rainfall and depth, and is mediated by genomically divergent microorganisms.</title>
        <authorList>
            <person name="Diamond S."/>
            <person name="Andeer P.F."/>
            <person name="Li Z."/>
            <person name="Crits-Christoph A."/>
            <person name="Burstein D."/>
            <person name="Anantharaman K."/>
            <person name="Lane K.R."/>
            <person name="Thomas B.C."/>
            <person name="Pan C."/>
            <person name="Northen T.R."/>
            <person name="Banfield J.F."/>
        </authorList>
    </citation>
    <scope>NUCLEOTIDE SEQUENCE [LARGE SCALE GENOMIC DNA]</scope>
    <source>
        <strain evidence="2">NP_3</strain>
    </source>
</reference>
<dbReference type="EMBL" id="VBAK01000114">
    <property type="protein sequence ID" value="TMI90229.1"/>
    <property type="molecule type" value="Genomic_DNA"/>
</dbReference>
<sequence>MGVLTEDMQRVVREQRLGFVATVCADGTPNLSPKGTTTVWDDNHLIFADICSPGTVANLTRNPAVEVNVVDPITRRGYRFKGHATIVDGGPLLERAMAFYRNTYGLSDALARRVERVVLIDVRQAAPLISPVYDTGAKEEDVVRRYVEYYEGIRRQRAETTSKAARP</sequence>
<gene>
    <name evidence="2" type="ORF">E6H00_07320</name>
</gene>
<dbReference type="PANTHER" id="PTHR40660">
    <property type="entry name" value="5'-PHOSPHATE OXIDASE PUTATIVE DOMAIN-CONTAINING PROTEIN-RELATED"/>
    <property type="match status" value="1"/>
</dbReference>
<evidence type="ECO:0000259" key="1">
    <source>
        <dbReference type="Pfam" id="PF01243"/>
    </source>
</evidence>
<comment type="caution">
    <text evidence="2">The sequence shown here is derived from an EMBL/GenBank/DDBJ whole genome shotgun (WGS) entry which is preliminary data.</text>
</comment>
<organism evidence="2 3">
    <name type="scientific">Candidatus Segetimicrobium genomatis</name>
    <dbReference type="NCBI Taxonomy" id="2569760"/>
    <lineage>
        <taxon>Bacteria</taxon>
        <taxon>Bacillati</taxon>
        <taxon>Candidatus Sysuimicrobiota</taxon>
        <taxon>Candidatus Sysuimicrobiia</taxon>
        <taxon>Candidatus Sysuimicrobiales</taxon>
        <taxon>Candidatus Segetimicrobiaceae</taxon>
        <taxon>Candidatus Segetimicrobium</taxon>
    </lineage>
</organism>
<evidence type="ECO:0000313" key="3">
    <source>
        <dbReference type="Proteomes" id="UP000318509"/>
    </source>
</evidence>
<dbReference type="Proteomes" id="UP000318509">
    <property type="component" value="Unassembled WGS sequence"/>
</dbReference>
<dbReference type="PANTHER" id="PTHR40660:SF1">
    <property type="entry name" value="5'-PHOSPHATE OXIDASE PUTATIVE DOMAIN-CONTAINING PROTEIN-RELATED"/>
    <property type="match status" value="1"/>
</dbReference>
<dbReference type="InterPro" id="IPR012349">
    <property type="entry name" value="Split_barrel_FMN-bd"/>
</dbReference>
<name>A0A537K398_9BACT</name>
<evidence type="ECO:0000313" key="2">
    <source>
        <dbReference type="EMBL" id="TMI90229.1"/>
    </source>
</evidence>
<dbReference type="InterPro" id="IPR011576">
    <property type="entry name" value="Pyridox_Oxase_N"/>
</dbReference>
<proteinExistence type="predicted"/>
<dbReference type="SUPFAM" id="SSF50475">
    <property type="entry name" value="FMN-binding split barrel"/>
    <property type="match status" value="1"/>
</dbReference>
<dbReference type="Pfam" id="PF01243">
    <property type="entry name" value="PNPOx_N"/>
    <property type="match status" value="1"/>
</dbReference>
<dbReference type="AlphaFoldDB" id="A0A537K398"/>
<feature type="domain" description="Pyridoxamine 5'-phosphate oxidase N-terminal" evidence="1">
    <location>
        <begin position="4"/>
        <end position="105"/>
    </location>
</feature>
<accession>A0A537K398</accession>
<protein>
    <submittedName>
        <fullName evidence="2">Pyridoxamine 5'-phosphate oxidase family protein</fullName>
    </submittedName>
</protein>
<dbReference type="Gene3D" id="2.30.110.10">
    <property type="entry name" value="Electron Transport, Fmn-binding Protein, Chain A"/>
    <property type="match status" value="1"/>
</dbReference>